<sequence length="39" mass="4315">MASNNIKLTSPDSKLLLYNPIELKDPSDAYLESCFAAIQ</sequence>
<evidence type="ECO:0000313" key="2">
    <source>
        <dbReference type="EMBL" id="CAF4934375.1"/>
    </source>
</evidence>
<gene>
    <name evidence="1" type="ORF">GRG538_LOCUS29289</name>
    <name evidence="2" type="ORF">QYT958_LOCUS32261</name>
</gene>
<dbReference type="EMBL" id="CAJNYT010005129">
    <property type="protein sequence ID" value="CAF3715485.1"/>
    <property type="molecule type" value="Genomic_DNA"/>
</dbReference>
<evidence type="ECO:0000313" key="3">
    <source>
        <dbReference type="Proteomes" id="UP000663848"/>
    </source>
</evidence>
<dbReference type="Proteomes" id="UP000663872">
    <property type="component" value="Unassembled WGS sequence"/>
</dbReference>
<dbReference type="Proteomes" id="UP000663848">
    <property type="component" value="Unassembled WGS sequence"/>
</dbReference>
<name>A0A821X181_9BILA</name>
<comment type="caution">
    <text evidence="2">The sequence shown here is derived from an EMBL/GenBank/DDBJ whole genome shotgun (WGS) entry which is preliminary data.</text>
</comment>
<dbReference type="EMBL" id="CAJOBR010020948">
    <property type="protein sequence ID" value="CAF4934375.1"/>
    <property type="molecule type" value="Genomic_DNA"/>
</dbReference>
<reference evidence="2" key="1">
    <citation type="submission" date="2021-02" db="EMBL/GenBank/DDBJ databases">
        <authorList>
            <person name="Nowell W R."/>
        </authorList>
    </citation>
    <scope>NUCLEOTIDE SEQUENCE</scope>
</reference>
<accession>A0A821X181</accession>
<organism evidence="2 3">
    <name type="scientific">Rotaria socialis</name>
    <dbReference type="NCBI Taxonomy" id="392032"/>
    <lineage>
        <taxon>Eukaryota</taxon>
        <taxon>Metazoa</taxon>
        <taxon>Spiralia</taxon>
        <taxon>Gnathifera</taxon>
        <taxon>Rotifera</taxon>
        <taxon>Eurotatoria</taxon>
        <taxon>Bdelloidea</taxon>
        <taxon>Philodinida</taxon>
        <taxon>Philodinidae</taxon>
        <taxon>Rotaria</taxon>
    </lineage>
</organism>
<dbReference type="AlphaFoldDB" id="A0A821X181"/>
<feature type="non-terminal residue" evidence="2">
    <location>
        <position position="39"/>
    </location>
</feature>
<protein>
    <submittedName>
        <fullName evidence="2">Uncharacterized protein</fullName>
    </submittedName>
</protein>
<evidence type="ECO:0000313" key="1">
    <source>
        <dbReference type="EMBL" id="CAF3715485.1"/>
    </source>
</evidence>
<proteinExistence type="predicted"/>